<organism evidence="6 7">
    <name type="scientific">Puccinia striiformis</name>
    <dbReference type="NCBI Taxonomy" id="27350"/>
    <lineage>
        <taxon>Eukaryota</taxon>
        <taxon>Fungi</taxon>
        <taxon>Dikarya</taxon>
        <taxon>Basidiomycota</taxon>
        <taxon>Pucciniomycotina</taxon>
        <taxon>Pucciniomycetes</taxon>
        <taxon>Pucciniales</taxon>
        <taxon>Pucciniaceae</taxon>
        <taxon>Puccinia</taxon>
    </lineage>
</organism>
<feature type="region of interest" description="Disordered" evidence="4">
    <location>
        <begin position="149"/>
        <end position="292"/>
    </location>
</feature>
<gene>
    <name evidence="6" type="ORF">PSTT_02748</name>
</gene>
<keyword evidence="1" id="KW-0479">Metal-binding</keyword>
<dbReference type="CDD" id="cd16650">
    <property type="entry name" value="SP-RING_PIAS-like"/>
    <property type="match status" value="1"/>
</dbReference>
<evidence type="ECO:0000313" key="7">
    <source>
        <dbReference type="Proteomes" id="UP000239156"/>
    </source>
</evidence>
<accession>A0A2S4VYM7</accession>
<dbReference type="Pfam" id="PF02891">
    <property type="entry name" value="zf-MIZ"/>
    <property type="match status" value="1"/>
</dbReference>
<evidence type="ECO:0000256" key="1">
    <source>
        <dbReference type="ARBA" id="ARBA00022723"/>
    </source>
</evidence>
<dbReference type="VEuPathDB" id="FungiDB:PSTT_02748"/>
<feature type="compositionally biased region" description="Basic and acidic residues" evidence="4">
    <location>
        <begin position="211"/>
        <end position="221"/>
    </location>
</feature>
<dbReference type="Proteomes" id="UP000239156">
    <property type="component" value="Unassembled WGS sequence"/>
</dbReference>
<name>A0A2S4VYM7_9BASI</name>
<feature type="domain" description="SP-RING-type" evidence="5">
    <location>
        <begin position="478"/>
        <end position="521"/>
    </location>
</feature>
<evidence type="ECO:0000313" key="6">
    <source>
        <dbReference type="EMBL" id="POW14588.1"/>
    </source>
</evidence>
<protein>
    <recommendedName>
        <fullName evidence="5">SP-RING-type domain-containing protein</fullName>
    </recommendedName>
</protein>
<comment type="caution">
    <text evidence="6">The sequence shown here is derived from an EMBL/GenBank/DDBJ whole genome shotgun (WGS) entry which is preliminary data.</text>
</comment>
<dbReference type="AlphaFoldDB" id="A0A2S4VYM7"/>
<feature type="compositionally biased region" description="Acidic residues" evidence="4">
    <location>
        <begin position="188"/>
        <end position="197"/>
    </location>
</feature>
<keyword evidence="7" id="KW-1185">Reference proteome</keyword>
<dbReference type="GO" id="GO:0008270">
    <property type="term" value="F:zinc ion binding"/>
    <property type="evidence" value="ECO:0007669"/>
    <property type="project" value="UniProtKB-KW"/>
</dbReference>
<dbReference type="InterPro" id="IPR013083">
    <property type="entry name" value="Znf_RING/FYVE/PHD"/>
</dbReference>
<keyword evidence="2" id="KW-0863">Zinc-finger</keyword>
<reference evidence="6" key="1">
    <citation type="submission" date="2017-12" db="EMBL/GenBank/DDBJ databases">
        <title>Gene loss provides genomic basis for host adaptation in cereal stripe rust fungi.</title>
        <authorList>
            <person name="Xia C."/>
        </authorList>
    </citation>
    <scope>NUCLEOTIDE SEQUENCE [LARGE SCALE GENOMIC DNA]</scope>
    <source>
        <strain evidence="6">93-210</strain>
    </source>
</reference>
<evidence type="ECO:0000256" key="2">
    <source>
        <dbReference type="ARBA" id="ARBA00022771"/>
    </source>
</evidence>
<feature type="compositionally biased region" description="Basic and acidic residues" evidence="4">
    <location>
        <begin position="266"/>
        <end position="281"/>
    </location>
</feature>
<dbReference type="InterPro" id="IPR004181">
    <property type="entry name" value="Znf_MIZ"/>
</dbReference>
<dbReference type="EMBL" id="PKSL01000017">
    <property type="protein sequence ID" value="POW14588.1"/>
    <property type="molecule type" value="Genomic_DNA"/>
</dbReference>
<sequence>MGGVRPAEFWTPYYVNTQMLDLVKRKLKNEPTIFEVAEPFIQKIKQGTLLVIEFVAPLSRFCKAIVDWYDESQLLELTRDQVRAVYRVIRAIKNTLEEFKSTIISRNVKIENPLEWFNFYMDDINDSHSRFKILVEALLRQAEQATIELDNNDDTGQSSRARTIDESFPSKIDVADRKGSPPRRFLDSESESDESDDDAHPFRSGQKRPARNRDREDKPDIKQSTISGAPDLAATGLESSPAIEDEEKKQPGSFARKSRRSTSKIPKSEFETDTPKLWKDESESEEVQQEAASRAIEESKANLMSTYELGADVLGDLWITHELIKSSIHFVVTDKIKEQNFKLPKIDHLTHPRSQLQGLLSAPPTTDEGDEMKALPMELLIVIEIQIENNHILDDPQDYFKLTINRNALLVHKTHLEGSTLRMIIPTTQSRRNYRERLRNEHRRPDICGIDWSALFESTNDDVSQPIRSDGGVAQTDPIEGGIIRCPVRGTGCGHVQCFELFGYIQRNKCKSDWICPVPNCSKSCRPFFELEFDNWVFGNNRTTIDNLALQGGGDPSHQAGSS</sequence>
<proteinExistence type="predicted"/>
<keyword evidence="3" id="KW-0862">Zinc</keyword>
<feature type="compositionally biased region" description="Basic and acidic residues" evidence="4">
    <location>
        <begin position="173"/>
        <end position="187"/>
    </location>
</feature>
<evidence type="ECO:0000259" key="5">
    <source>
        <dbReference type="Pfam" id="PF02891"/>
    </source>
</evidence>
<evidence type="ECO:0000256" key="4">
    <source>
        <dbReference type="SAM" id="MobiDB-lite"/>
    </source>
</evidence>
<evidence type="ECO:0000256" key="3">
    <source>
        <dbReference type="ARBA" id="ARBA00022833"/>
    </source>
</evidence>
<dbReference type="Gene3D" id="3.30.40.10">
    <property type="entry name" value="Zinc/RING finger domain, C3HC4 (zinc finger)"/>
    <property type="match status" value="1"/>
</dbReference>